<feature type="domain" description="UspA" evidence="2">
    <location>
        <begin position="151"/>
        <end position="283"/>
    </location>
</feature>
<dbReference type="InterPro" id="IPR006015">
    <property type="entry name" value="Universal_stress_UspA"/>
</dbReference>
<evidence type="ECO:0000259" key="2">
    <source>
        <dbReference type="Pfam" id="PF00582"/>
    </source>
</evidence>
<sequence length="285" mass="29398">MADMAVRCVVAAVDGSAGSLRAVDWAADEASRRQVPLRLVHASLWERYEPETEDGDGPLSARTEVRHVADAARARATERQPSVETVTEVIPEEAVSALLGLGHLAPVLVLGHRGTGGFAGLLLGSVALRVAARAAYPVVVVRSEPSAPVGRVVLALSEDQDEAAAAAAFAVAEARLRGAELDLVHAWQRDSFLSGSSVLLADTPAQELAERLVAGAALPGAEGLTVHRHARRGRAAKVLLDAAADADVLVLGAARRHGLGGLQLGSVSHAVLHHAPCPVAVVPAG</sequence>
<dbReference type="SUPFAM" id="SSF52402">
    <property type="entry name" value="Adenine nucleotide alpha hydrolases-like"/>
    <property type="match status" value="2"/>
</dbReference>
<proteinExistence type="inferred from homology"/>
<dbReference type="AlphaFoldDB" id="A0AB33K6L9"/>
<protein>
    <submittedName>
        <fullName evidence="3">Universal stress protein</fullName>
    </submittedName>
</protein>
<gene>
    <name evidence="3" type="ORF">KCMC57_58790</name>
</gene>
<dbReference type="RefSeq" id="WP_407991601.1">
    <property type="nucleotide sequence ID" value="NZ_AP035881.2"/>
</dbReference>
<dbReference type="InterPro" id="IPR014729">
    <property type="entry name" value="Rossmann-like_a/b/a_fold"/>
</dbReference>
<dbReference type="Pfam" id="PF00582">
    <property type="entry name" value="Usp"/>
    <property type="match status" value="2"/>
</dbReference>
<dbReference type="Gene3D" id="3.40.50.620">
    <property type="entry name" value="HUPs"/>
    <property type="match status" value="2"/>
</dbReference>
<comment type="similarity">
    <text evidence="1">Belongs to the universal stress protein A family.</text>
</comment>
<dbReference type="InterPro" id="IPR006016">
    <property type="entry name" value="UspA"/>
</dbReference>
<evidence type="ECO:0000256" key="1">
    <source>
        <dbReference type="ARBA" id="ARBA00008791"/>
    </source>
</evidence>
<name>A0AB33K6L9_9ACTN</name>
<organism evidence="3">
    <name type="scientific">Kitasatospora sp. CMC57</name>
    <dbReference type="NCBI Taxonomy" id="3231513"/>
    <lineage>
        <taxon>Bacteria</taxon>
        <taxon>Bacillati</taxon>
        <taxon>Actinomycetota</taxon>
        <taxon>Actinomycetes</taxon>
        <taxon>Kitasatosporales</taxon>
        <taxon>Streptomycetaceae</taxon>
        <taxon>Kitasatospora</taxon>
    </lineage>
</organism>
<dbReference type="EMBL" id="AP035881">
    <property type="protein sequence ID" value="BFP49511.1"/>
    <property type="molecule type" value="Genomic_DNA"/>
</dbReference>
<reference evidence="3" key="1">
    <citation type="submission" date="2024-07" db="EMBL/GenBank/DDBJ databases">
        <title>Complete genome sequences of cellulolytic bacteria, Kitasatospora sp. CMC57 and Streptomyces sp. CMC78, isolated from Japanese agricultural soil.</title>
        <authorList>
            <person name="Hashimoto T."/>
            <person name="Ito M."/>
            <person name="Iwamoto M."/>
            <person name="Fukahori D."/>
            <person name="Shoda T."/>
            <person name="Sakoda M."/>
            <person name="Morohoshi T."/>
            <person name="Mitsuboshi M."/>
            <person name="Nishizawa T."/>
        </authorList>
    </citation>
    <scope>NUCLEOTIDE SEQUENCE</scope>
    <source>
        <strain evidence="3">CMC57</strain>
    </source>
</reference>
<evidence type="ECO:0000313" key="3">
    <source>
        <dbReference type="EMBL" id="BFP49511.1"/>
    </source>
</evidence>
<dbReference type="PRINTS" id="PR01438">
    <property type="entry name" value="UNVRSLSTRESS"/>
</dbReference>
<accession>A0AB33K6L9</accession>
<dbReference type="PANTHER" id="PTHR46268">
    <property type="entry name" value="STRESS RESPONSE PROTEIN NHAX"/>
    <property type="match status" value="1"/>
</dbReference>
<feature type="domain" description="UspA" evidence="2">
    <location>
        <begin position="9"/>
        <end position="142"/>
    </location>
</feature>
<dbReference type="PANTHER" id="PTHR46268:SF6">
    <property type="entry name" value="UNIVERSAL STRESS PROTEIN UP12"/>
    <property type="match status" value="1"/>
</dbReference>